<dbReference type="Proteomes" id="UP000078437">
    <property type="component" value="Chromosome"/>
</dbReference>
<dbReference type="EMBL" id="CP013979">
    <property type="protein sequence ID" value="ANJ25819.1"/>
    <property type="molecule type" value="Genomic_DNA"/>
</dbReference>
<dbReference type="InterPro" id="IPR036259">
    <property type="entry name" value="MFS_trans_sf"/>
</dbReference>
<dbReference type="Pfam" id="PF07690">
    <property type="entry name" value="MFS_1"/>
    <property type="match status" value="1"/>
</dbReference>
<keyword evidence="1" id="KW-1133">Transmembrane helix</keyword>
<feature type="transmembrane region" description="Helical" evidence="1">
    <location>
        <begin position="55"/>
        <end position="78"/>
    </location>
</feature>
<protein>
    <recommendedName>
        <fullName evidence="4">MFS transporter</fullName>
    </recommendedName>
</protein>
<keyword evidence="1" id="KW-0812">Transmembrane</keyword>
<feature type="transmembrane region" description="Helical" evidence="1">
    <location>
        <begin position="85"/>
        <end position="106"/>
    </location>
</feature>
<feature type="transmembrane region" description="Helical" evidence="1">
    <location>
        <begin position="16"/>
        <end position="35"/>
    </location>
</feature>
<feature type="transmembrane region" description="Helical" evidence="1">
    <location>
        <begin position="326"/>
        <end position="346"/>
    </location>
</feature>
<feature type="transmembrane region" description="Helical" evidence="1">
    <location>
        <begin position="112"/>
        <end position="135"/>
    </location>
</feature>
<feature type="transmembrane region" description="Helical" evidence="1">
    <location>
        <begin position="232"/>
        <end position="250"/>
    </location>
</feature>
<dbReference type="STRING" id="453304.ATC03_02675"/>
<reference evidence="2 3" key="1">
    <citation type="journal article" date="2016" name="Int. J. Syst. Evol. Microbiol.">
        <title>Agromyces aureus sp. nov., isolated from the rhizosphere of Salix caprea L. grown in a heavy-metal-contaminated soil.</title>
        <authorList>
            <person name="Corretto E."/>
            <person name="Antonielli L."/>
            <person name="Sessitsch A."/>
            <person name="Compant S."/>
            <person name="Gorfer M."/>
            <person name="Kuffner M."/>
            <person name="Brader G."/>
        </authorList>
    </citation>
    <scope>NUCLEOTIDE SEQUENCE [LARGE SCALE GENOMIC DNA]</scope>
    <source>
        <strain evidence="2 3">AR33</strain>
    </source>
</reference>
<keyword evidence="3" id="KW-1185">Reference proteome</keyword>
<feature type="transmembrane region" description="Helical" evidence="1">
    <location>
        <begin position="273"/>
        <end position="294"/>
    </location>
</feature>
<dbReference type="KEGG" id="agy:ATC03_02675"/>
<evidence type="ECO:0000256" key="1">
    <source>
        <dbReference type="SAM" id="Phobius"/>
    </source>
</evidence>
<organism evidence="2 3">
    <name type="scientific">Agromyces aureus</name>
    <dbReference type="NCBI Taxonomy" id="453304"/>
    <lineage>
        <taxon>Bacteria</taxon>
        <taxon>Bacillati</taxon>
        <taxon>Actinomycetota</taxon>
        <taxon>Actinomycetes</taxon>
        <taxon>Micrococcales</taxon>
        <taxon>Microbacteriaceae</taxon>
        <taxon>Agromyces</taxon>
    </lineage>
</organism>
<dbReference type="GO" id="GO:0022857">
    <property type="term" value="F:transmembrane transporter activity"/>
    <property type="evidence" value="ECO:0007669"/>
    <property type="project" value="InterPro"/>
</dbReference>
<evidence type="ECO:0000313" key="3">
    <source>
        <dbReference type="Proteomes" id="UP000078437"/>
    </source>
</evidence>
<dbReference type="Gene3D" id="1.20.1250.20">
    <property type="entry name" value="MFS general substrate transporter like domains"/>
    <property type="match status" value="1"/>
</dbReference>
<proteinExistence type="predicted"/>
<sequence length="436" mass="43428">MTDLDHGIDQGARVPLRLPTATATFTIGIAGYLGVNLSPYMITALQGALGSDVLTASWIVTGALLATAITGLAIAPLCAGPRRRLVARVGLVLAIVGFGAAALIAVPGVVVAGLLLGGVGAGGAVAASGAAIAAFTNPDRVAGFNGLANRAIVTVILAVVPLIGLAPIDVFGALALFSAISLVVSGWLPKAPVLAPQAGAAVAEAMPVEVPETSAIPAIKARAAASARPTRLATIAGFVLLATFALWAVSEDSLWAMAGVMGAEQAALTPEGLGLALSGATAGGLVGSVLLMVVGNRLGRAVPLVVLLVLGGLLKIAEGFVTDPNLFIVVFIAWNTIYAIAFMYFVSTSAALDVEGRWSGPLLAVYLVGSALTPVIGAALVEVFGFQGFTVVLGIASFVLAVPAAFAAHVSTLHEKAERAAVVGATAGADAEEVLA</sequence>
<evidence type="ECO:0008006" key="4">
    <source>
        <dbReference type="Google" id="ProtNLM"/>
    </source>
</evidence>
<dbReference type="RefSeq" id="WP_067872809.1">
    <property type="nucleotide sequence ID" value="NZ_CP013979.1"/>
</dbReference>
<keyword evidence="1" id="KW-0472">Membrane</keyword>
<feature type="transmembrane region" description="Helical" evidence="1">
    <location>
        <begin position="386"/>
        <end position="410"/>
    </location>
</feature>
<feature type="transmembrane region" description="Helical" evidence="1">
    <location>
        <begin position="170"/>
        <end position="188"/>
    </location>
</feature>
<dbReference type="SUPFAM" id="SSF103473">
    <property type="entry name" value="MFS general substrate transporter"/>
    <property type="match status" value="1"/>
</dbReference>
<reference evidence="3" key="2">
    <citation type="submission" date="2016-01" db="EMBL/GenBank/DDBJ databases">
        <title>Complete genome sequence of Agromyces aureus AR33T and comparison with related organisms.</title>
        <authorList>
            <person name="Corretto E."/>
            <person name="Antonielli L."/>
            <person name="Sessitsch A."/>
            <person name="Brader G."/>
        </authorList>
    </citation>
    <scope>NUCLEOTIDE SEQUENCE [LARGE SCALE GENOMIC DNA]</scope>
    <source>
        <strain evidence="3">AR33</strain>
    </source>
</reference>
<name>A0A191WCB1_9MICO</name>
<feature type="transmembrane region" description="Helical" evidence="1">
    <location>
        <begin position="301"/>
        <end position="320"/>
    </location>
</feature>
<dbReference type="InterPro" id="IPR011701">
    <property type="entry name" value="MFS"/>
</dbReference>
<accession>A0A191WCB1</accession>
<evidence type="ECO:0000313" key="2">
    <source>
        <dbReference type="EMBL" id="ANJ25819.1"/>
    </source>
</evidence>
<dbReference type="OrthoDB" id="4935052at2"/>
<gene>
    <name evidence="2" type="ORF">ATC03_02675</name>
</gene>
<feature type="transmembrane region" description="Helical" evidence="1">
    <location>
        <begin position="147"/>
        <end position="164"/>
    </location>
</feature>
<feature type="transmembrane region" description="Helical" evidence="1">
    <location>
        <begin position="358"/>
        <end position="380"/>
    </location>
</feature>
<dbReference type="AlphaFoldDB" id="A0A191WCB1"/>